<keyword evidence="2" id="KW-1185">Reference proteome</keyword>
<accession>A0A2Z2M4C6</accession>
<dbReference type="GeneID" id="33331696"/>
<sequence length="510" mass="56209">MNKAMARETLLYAVLVLLLVLPMLLQVVLGSVFTYRWMDSTATVSPPVVRLADPGSPNVTVSLYNYGTAGDVYANATIDLVLEKRSAIFFDTFDTSPIGTRLIVPREPKECRDKWGYDTNAGAVSIKVNGIKAECIAYANIDVSQYAKEGRTVYVAFLVWRGTLNGPGSQTNRFDSVYFNTTRRTYYNIGWEGTLQSGRNGETVNSIIQYSASTQLNTTSLGTSYVTEENYLTYVASEVNFSSWRAIHWFNGSIQTSVTIPPTYRIYIDRVGIGYWISKGDWKGNVYFDNLVVTVDAPPWEIYVTGLPAGWEVVLKNSTGGEVSRAVADSSGVAVLDAYPPPYVDVDLNTGNPNFRDGFIFPNATIEVYDELGNLVRSKTFNEVVGGDVYRIGFSGNLLRVDSTLAGDSFEARLVLVNTNCSSVPWWLYLYLVNASNHYSTPINITKGQIYSGETSVVVMTPGSDGVAGYVYGRALVPSGYVCEVDVELRYSFSGWATYGSLKAKLLFRG</sequence>
<dbReference type="KEGG" id="tgg:A3K92_04060"/>
<evidence type="ECO:0000313" key="1">
    <source>
        <dbReference type="EMBL" id="ASJ00707.1"/>
    </source>
</evidence>
<dbReference type="OrthoDB" id="372151at2157"/>
<dbReference type="RefSeq" id="WP_088885045.1">
    <property type="nucleotide sequence ID" value="NZ_CP014855.1"/>
</dbReference>
<dbReference type="AlphaFoldDB" id="A0A2Z2M4C6"/>
<dbReference type="Proteomes" id="UP000250134">
    <property type="component" value="Chromosome"/>
</dbReference>
<protein>
    <recommendedName>
        <fullName evidence="3">DUF2341 domain-containing protein</fullName>
    </recommendedName>
</protein>
<proteinExistence type="predicted"/>
<name>A0A2Z2M4C6_THEGO</name>
<organism evidence="1 2">
    <name type="scientific">Thermococcus gorgonarius</name>
    <dbReference type="NCBI Taxonomy" id="71997"/>
    <lineage>
        <taxon>Archaea</taxon>
        <taxon>Methanobacteriati</taxon>
        <taxon>Methanobacteriota</taxon>
        <taxon>Thermococci</taxon>
        <taxon>Thermococcales</taxon>
        <taxon>Thermococcaceae</taxon>
        <taxon>Thermococcus</taxon>
    </lineage>
</organism>
<reference evidence="1 2" key="1">
    <citation type="submission" date="2016-03" db="EMBL/GenBank/DDBJ databases">
        <title>Complete genome sequence of Thermococcus gorgonarius.</title>
        <authorList>
            <person name="Oger P.M."/>
        </authorList>
    </citation>
    <scope>NUCLEOTIDE SEQUENCE [LARGE SCALE GENOMIC DNA]</scope>
    <source>
        <strain evidence="1 2">W-12</strain>
    </source>
</reference>
<dbReference type="EMBL" id="CP014855">
    <property type="protein sequence ID" value="ASJ00707.1"/>
    <property type="molecule type" value="Genomic_DNA"/>
</dbReference>
<evidence type="ECO:0008006" key="3">
    <source>
        <dbReference type="Google" id="ProtNLM"/>
    </source>
</evidence>
<gene>
    <name evidence="1" type="ORF">A3K92_04060</name>
</gene>
<evidence type="ECO:0000313" key="2">
    <source>
        <dbReference type="Proteomes" id="UP000250134"/>
    </source>
</evidence>